<dbReference type="CTD" id="64949"/>
<reference evidence="12" key="1">
    <citation type="submission" date="2025-08" db="UniProtKB">
        <authorList>
            <consortium name="RefSeq"/>
        </authorList>
    </citation>
    <scope>IDENTIFICATION</scope>
</reference>
<evidence type="ECO:0000256" key="5">
    <source>
        <dbReference type="ARBA" id="ARBA00023128"/>
    </source>
</evidence>
<comment type="similarity">
    <text evidence="2">Belongs to the mitochondrion-specific ribosomal protein mS26 family.</text>
</comment>
<evidence type="ECO:0000256" key="7">
    <source>
        <dbReference type="ARBA" id="ARBA00035138"/>
    </source>
</evidence>
<evidence type="ECO:0000256" key="1">
    <source>
        <dbReference type="ARBA" id="ARBA00004173"/>
    </source>
</evidence>
<protein>
    <recommendedName>
        <fullName evidence="7">Small ribosomal subunit protein mS26</fullName>
    </recommendedName>
    <alternativeName>
        <fullName evidence="8">28S ribosomal protein S26, mitochondrial</fullName>
    </alternativeName>
</protein>
<gene>
    <name evidence="12" type="primary">MRPS26</name>
</gene>
<organism evidence="11 12">
    <name type="scientific">Microcaecilia unicolor</name>
    <dbReference type="NCBI Taxonomy" id="1415580"/>
    <lineage>
        <taxon>Eukaryota</taxon>
        <taxon>Metazoa</taxon>
        <taxon>Chordata</taxon>
        <taxon>Craniata</taxon>
        <taxon>Vertebrata</taxon>
        <taxon>Euteleostomi</taxon>
        <taxon>Amphibia</taxon>
        <taxon>Gymnophiona</taxon>
        <taxon>Siphonopidae</taxon>
        <taxon>Microcaecilia</taxon>
    </lineage>
</organism>
<dbReference type="InterPro" id="IPR026140">
    <property type="entry name" value="Ribosomal_mS26"/>
</dbReference>
<evidence type="ECO:0000256" key="6">
    <source>
        <dbReference type="ARBA" id="ARBA00023274"/>
    </source>
</evidence>
<evidence type="ECO:0000256" key="3">
    <source>
        <dbReference type="ARBA" id="ARBA00022946"/>
    </source>
</evidence>
<evidence type="ECO:0000313" key="11">
    <source>
        <dbReference type="Proteomes" id="UP000515156"/>
    </source>
</evidence>
<comment type="subcellular location">
    <subcellularLocation>
        <location evidence="1">Mitochondrion</location>
    </subcellularLocation>
</comment>
<feature type="region of interest" description="Disordered" evidence="10">
    <location>
        <begin position="14"/>
        <end position="51"/>
    </location>
</feature>
<dbReference type="AlphaFoldDB" id="A0A6P7X881"/>
<keyword evidence="5" id="KW-0496">Mitochondrion</keyword>
<feature type="coiled-coil region" evidence="9">
    <location>
        <begin position="82"/>
        <end position="172"/>
    </location>
</feature>
<dbReference type="PANTHER" id="PTHR21035">
    <property type="entry name" value="28S RIBOSOMAL PROTEIN S26, MITOCHONDRIAL"/>
    <property type="match status" value="1"/>
</dbReference>
<dbReference type="Proteomes" id="UP000515156">
    <property type="component" value="Chromosome 2"/>
</dbReference>
<dbReference type="Pfam" id="PF14943">
    <property type="entry name" value="MRP-S26"/>
    <property type="match status" value="1"/>
</dbReference>
<keyword evidence="11" id="KW-1185">Reference proteome</keyword>
<name>A0A6P7X881_9AMPH</name>
<keyword evidence="3" id="KW-0809">Transit peptide</keyword>
<evidence type="ECO:0000256" key="9">
    <source>
        <dbReference type="SAM" id="Coils"/>
    </source>
</evidence>
<keyword evidence="6" id="KW-0687">Ribonucleoprotein</keyword>
<dbReference type="GO" id="GO:0005763">
    <property type="term" value="C:mitochondrial small ribosomal subunit"/>
    <property type="evidence" value="ECO:0007669"/>
    <property type="project" value="InterPro"/>
</dbReference>
<sequence>MLRVASGTSAPFLLSRLRPLLPPPPARGRKSRHDPPAKSKAGRVNRPPPVDPEELLVVRERYRQYREVLSALRAEFQEVVMRKRYEEKLGTLAAERAQQEIEEHRMLMAWNDAENARMHLKREERTQQEQKKEQQRKLQAAIHRETLDEQFLQEKTQEVLQLQEEAKHFITKENLDQRIEAALDNPKNYNFSIDKEGRVAKRTAVS</sequence>
<dbReference type="GeneID" id="115461017"/>
<dbReference type="RefSeq" id="XP_030046384.1">
    <property type="nucleotide sequence ID" value="XM_030190524.1"/>
</dbReference>
<evidence type="ECO:0000256" key="4">
    <source>
        <dbReference type="ARBA" id="ARBA00022980"/>
    </source>
</evidence>
<dbReference type="OrthoDB" id="5988811at2759"/>
<evidence type="ECO:0000256" key="8">
    <source>
        <dbReference type="ARBA" id="ARBA00035344"/>
    </source>
</evidence>
<keyword evidence="9" id="KW-0175">Coiled coil</keyword>
<dbReference type="KEGG" id="muo:115461017"/>
<dbReference type="FunCoup" id="A0A6P7X881">
    <property type="interactions" value="1606"/>
</dbReference>
<dbReference type="PANTHER" id="PTHR21035:SF2">
    <property type="entry name" value="SMALL RIBOSOMAL SUBUNIT PROTEIN MS26"/>
    <property type="match status" value="1"/>
</dbReference>
<evidence type="ECO:0000256" key="2">
    <source>
        <dbReference type="ARBA" id="ARBA00009672"/>
    </source>
</evidence>
<accession>A0A6P7X881</accession>
<evidence type="ECO:0000313" key="12">
    <source>
        <dbReference type="RefSeq" id="XP_030046384.1"/>
    </source>
</evidence>
<keyword evidence="4 12" id="KW-0689">Ribosomal protein</keyword>
<proteinExistence type="inferred from homology"/>
<evidence type="ECO:0000256" key="10">
    <source>
        <dbReference type="SAM" id="MobiDB-lite"/>
    </source>
</evidence>
<dbReference type="InParanoid" id="A0A6P7X881"/>